<dbReference type="PANTHER" id="PTHR23135">
    <property type="entry name" value="MUR LIGASE FAMILY MEMBER"/>
    <property type="match status" value="1"/>
</dbReference>
<keyword evidence="8" id="KW-0547">Nucleotide-binding</keyword>
<comment type="subcellular location">
    <subcellularLocation>
        <location evidence="8 9">Cytoplasm</location>
    </subcellularLocation>
</comment>
<feature type="binding site" evidence="8">
    <location>
        <position position="171"/>
    </location>
    <ligand>
        <name>UDP-N-acetyl-alpha-D-muramoyl-L-alanyl-D-glutamate</name>
        <dbReference type="ChEBI" id="CHEBI:83900"/>
    </ligand>
</feature>
<comment type="pathway">
    <text evidence="1 8 9">Cell wall biogenesis; peptidoglycan biosynthesis.</text>
</comment>
<dbReference type="HAMAP" id="MF_00208">
    <property type="entry name" value="MurE"/>
    <property type="match status" value="1"/>
</dbReference>
<feature type="modified residue" description="N6-carboxylysine" evidence="8">
    <location>
        <position position="211"/>
    </location>
</feature>
<dbReference type="EC" id="6.3.2.-" evidence="8"/>
<dbReference type="InterPro" id="IPR004101">
    <property type="entry name" value="Mur_ligase_C"/>
</dbReference>
<evidence type="ECO:0000313" key="14">
    <source>
        <dbReference type="Proteomes" id="UP000186705"/>
    </source>
</evidence>
<comment type="caution">
    <text evidence="13">The sequence shown here is derived from an EMBL/GenBank/DDBJ whole genome shotgun (WGS) entry which is preliminary data.</text>
</comment>
<dbReference type="Pfam" id="PF01225">
    <property type="entry name" value="Mur_ligase"/>
    <property type="match status" value="1"/>
</dbReference>
<evidence type="ECO:0000256" key="1">
    <source>
        <dbReference type="ARBA" id="ARBA00004752"/>
    </source>
</evidence>
<comment type="PTM">
    <text evidence="8">Carboxylation is probably crucial for Mg(2+) binding and, consequently, for the gamma-phosphate positioning of ATP.</text>
</comment>
<evidence type="ECO:0000256" key="8">
    <source>
        <dbReference type="HAMAP-Rule" id="MF_00208"/>
    </source>
</evidence>
<sequence>MRLSKLFKNAPTVNVSGLCFDSRKVKPDNVYFCLPGLTFDGHDFIDDAIKNGAICIVHSREIEKKQNGVIYIKVSDVNAAMNQCARLFYGRPSDKMTMFGITGTNGKSTIANIIRSIMNEVEPCGYIGTIAIEYGDVKLMPDLTTPDALFLQSKLADMVNAGMKACALEVSSHGLSQGRVDGINFNVAVFTNFTYDHLDFHGTLENYFDAKCILFKDRVRSDGVSILNIDDKKFEALKSISKAPVISYGIDHEADYRAINIQMDSNSTHFDLVYQGKAYSVMTNLVATYNIYNLLAAIAALHESGVSMDTILSACSHLPQVEGRLEQIKEGQSFNVIVDFAHTPDGMEKMMQFGRMITPDNSDLIAVFGSAGKRDVAKRKVFGELADIYCDYVILTEDDPRDEDPKEIADMIKEGIKNTANIYIEDRYEAIRQAIENAKENDTILLLGKGDEAFIYREEGRAPWIGDDKAARECIQKYRK</sequence>
<dbReference type="SUPFAM" id="SSF63418">
    <property type="entry name" value="MurE/MurF N-terminal domain"/>
    <property type="match status" value="1"/>
</dbReference>
<evidence type="ECO:0000256" key="5">
    <source>
        <dbReference type="ARBA" id="ARBA00022984"/>
    </source>
</evidence>
<comment type="cofactor">
    <cofactor evidence="8">
        <name>Mg(2+)</name>
        <dbReference type="ChEBI" id="CHEBI:18420"/>
    </cofactor>
</comment>
<dbReference type="GO" id="GO:0005737">
    <property type="term" value="C:cytoplasm"/>
    <property type="evidence" value="ECO:0007669"/>
    <property type="project" value="UniProtKB-SubCell"/>
</dbReference>
<dbReference type="PANTHER" id="PTHR23135:SF4">
    <property type="entry name" value="UDP-N-ACETYLMURAMOYL-L-ALANYL-D-GLUTAMATE--2,6-DIAMINOPIMELATE LIGASE MURE HOMOLOG, CHLOROPLASTIC"/>
    <property type="match status" value="1"/>
</dbReference>
<evidence type="ECO:0000259" key="12">
    <source>
        <dbReference type="Pfam" id="PF08245"/>
    </source>
</evidence>
<dbReference type="InterPro" id="IPR035911">
    <property type="entry name" value="MurE/MurF_N"/>
</dbReference>
<evidence type="ECO:0000256" key="3">
    <source>
        <dbReference type="ARBA" id="ARBA00022618"/>
    </source>
</evidence>
<keyword evidence="4 8" id="KW-0133">Cell shape</keyword>
<organism evidence="13 14">
    <name type="scientific">Dubosiella newyorkensis</name>
    <dbReference type="NCBI Taxonomy" id="1862672"/>
    <lineage>
        <taxon>Bacteria</taxon>
        <taxon>Bacillati</taxon>
        <taxon>Bacillota</taxon>
        <taxon>Erysipelotrichia</taxon>
        <taxon>Erysipelotrichales</taxon>
        <taxon>Erysipelotrichaceae</taxon>
        <taxon>Dubosiella</taxon>
    </lineage>
</organism>
<keyword evidence="8" id="KW-0963">Cytoplasm</keyword>
<dbReference type="Gene3D" id="3.90.190.20">
    <property type="entry name" value="Mur ligase, C-terminal domain"/>
    <property type="match status" value="1"/>
</dbReference>
<dbReference type="UniPathway" id="UPA00219"/>
<dbReference type="GO" id="GO:0051301">
    <property type="term" value="P:cell division"/>
    <property type="evidence" value="ECO:0007669"/>
    <property type="project" value="UniProtKB-KW"/>
</dbReference>
<dbReference type="Gene3D" id="3.40.1190.10">
    <property type="entry name" value="Mur-like, catalytic domain"/>
    <property type="match status" value="1"/>
</dbReference>
<feature type="domain" description="Mur ligase central" evidence="12">
    <location>
        <begin position="101"/>
        <end position="300"/>
    </location>
</feature>
<accession>A0A1U7NKD6</accession>
<keyword evidence="8" id="KW-0460">Magnesium</keyword>
<feature type="domain" description="Mur ligase N-terminal catalytic" evidence="10">
    <location>
        <begin position="15"/>
        <end position="89"/>
    </location>
</feature>
<dbReference type="Gene3D" id="3.40.1390.10">
    <property type="entry name" value="MurE/MurF, N-terminal domain"/>
    <property type="match status" value="1"/>
</dbReference>
<evidence type="ECO:0000256" key="4">
    <source>
        <dbReference type="ARBA" id="ARBA00022960"/>
    </source>
</evidence>
<evidence type="ECO:0000256" key="7">
    <source>
        <dbReference type="ARBA" id="ARBA00023316"/>
    </source>
</evidence>
<dbReference type="NCBIfam" id="TIGR01085">
    <property type="entry name" value="murE"/>
    <property type="match status" value="1"/>
</dbReference>
<dbReference type="SUPFAM" id="SSF53623">
    <property type="entry name" value="MurD-like peptide ligases, catalytic domain"/>
    <property type="match status" value="1"/>
</dbReference>
<dbReference type="InterPro" id="IPR000713">
    <property type="entry name" value="Mur_ligase_N"/>
</dbReference>
<feature type="binding site" evidence="8">
    <location>
        <position position="22"/>
    </location>
    <ligand>
        <name>UDP-N-acetyl-alpha-D-muramoyl-L-alanyl-D-glutamate</name>
        <dbReference type="ChEBI" id="CHEBI:83900"/>
    </ligand>
</feature>
<proteinExistence type="inferred from homology"/>
<comment type="function">
    <text evidence="8">Catalyzes the addition of an amino acid to the nucleotide precursor UDP-N-acetylmuramoyl-L-alanyl-D-glutamate (UMAG) in the biosynthesis of bacterial cell-wall peptidoglycan.</text>
</comment>
<dbReference type="GO" id="GO:0009252">
    <property type="term" value="P:peptidoglycan biosynthetic process"/>
    <property type="evidence" value="ECO:0007669"/>
    <property type="project" value="UniProtKB-UniRule"/>
</dbReference>
<evidence type="ECO:0000259" key="10">
    <source>
        <dbReference type="Pfam" id="PF01225"/>
    </source>
</evidence>
<keyword evidence="7 8" id="KW-0961">Cell wall biogenesis/degradation</keyword>
<dbReference type="GO" id="GO:0005524">
    <property type="term" value="F:ATP binding"/>
    <property type="evidence" value="ECO:0007669"/>
    <property type="project" value="UniProtKB-UniRule"/>
</dbReference>
<feature type="binding site" evidence="8">
    <location>
        <position position="177"/>
    </location>
    <ligand>
        <name>UDP-N-acetyl-alpha-D-muramoyl-L-alanyl-D-glutamate</name>
        <dbReference type="ChEBI" id="CHEBI:83900"/>
    </ligand>
</feature>
<dbReference type="GO" id="GO:0008360">
    <property type="term" value="P:regulation of cell shape"/>
    <property type="evidence" value="ECO:0007669"/>
    <property type="project" value="UniProtKB-KW"/>
</dbReference>
<keyword evidence="3 8" id="KW-0132">Cell division</keyword>
<evidence type="ECO:0000256" key="9">
    <source>
        <dbReference type="RuleBase" id="RU004135"/>
    </source>
</evidence>
<dbReference type="AlphaFoldDB" id="A0A1U7NKD6"/>
<dbReference type="EMBL" id="MPKA01000106">
    <property type="protein sequence ID" value="OLU44506.1"/>
    <property type="molecule type" value="Genomic_DNA"/>
</dbReference>
<dbReference type="STRING" id="1862672.BO225_10520"/>
<dbReference type="RefSeq" id="WP_076342203.1">
    <property type="nucleotide sequence ID" value="NZ_CAJTMI010000002.1"/>
</dbReference>
<dbReference type="SUPFAM" id="SSF53244">
    <property type="entry name" value="MurD-like peptide ligases, peptide-binding domain"/>
    <property type="match status" value="1"/>
</dbReference>
<keyword evidence="5 8" id="KW-0573">Peptidoglycan synthesis</keyword>
<keyword evidence="14" id="KW-1185">Reference proteome</keyword>
<reference evidence="13 14" key="1">
    <citation type="submission" date="2016-11" db="EMBL/GenBank/DDBJ databases">
        <title>Description of two novel members of the family Erysipelotrichaceae: Ileibacterium lipovorans gen. nov., sp. nov. and Dubosiella newyorkensis, gen. nov., sp. nov.</title>
        <authorList>
            <person name="Cox L.M."/>
            <person name="Sohn J."/>
            <person name="Tyrrell K.L."/>
            <person name="Citron D.M."/>
            <person name="Lawson P.A."/>
            <person name="Patel N.B."/>
            <person name="Iizumi T."/>
            <person name="Perez-Perez G.I."/>
            <person name="Goldstein E.J."/>
            <person name="Blaser M.J."/>
        </authorList>
    </citation>
    <scope>NUCLEOTIDE SEQUENCE [LARGE SCALE GENOMIC DNA]</scope>
    <source>
        <strain evidence="13 14">NYU-BL-A4</strain>
    </source>
</reference>
<dbReference type="Proteomes" id="UP000186705">
    <property type="component" value="Unassembled WGS sequence"/>
</dbReference>
<dbReference type="GeneID" id="78276372"/>
<keyword evidence="8" id="KW-0067">ATP-binding</keyword>
<protein>
    <recommendedName>
        <fullName evidence="8">UDP-N-acetylmuramyl-tripeptide synthetase</fullName>
        <ecNumber evidence="8">6.3.2.-</ecNumber>
    </recommendedName>
    <alternativeName>
        <fullName evidence="8">UDP-MurNAc-tripeptide synthetase</fullName>
    </alternativeName>
</protein>
<dbReference type="NCBIfam" id="NF001126">
    <property type="entry name" value="PRK00139.1-4"/>
    <property type="match status" value="1"/>
</dbReference>
<keyword evidence="6 8" id="KW-0131">Cell cycle</keyword>
<feature type="domain" description="Mur ligase C-terminal" evidence="11">
    <location>
        <begin position="323"/>
        <end position="450"/>
    </location>
</feature>
<dbReference type="InterPro" id="IPR005761">
    <property type="entry name" value="UDP-N-AcMur-Glu-dNH2Pim_ligase"/>
</dbReference>
<dbReference type="Pfam" id="PF02875">
    <property type="entry name" value="Mur_ligase_C"/>
    <property type="match status" value="1"/>
</dbReference>
<dbReference type="InterPro" id="IPR013221">
    <property type="entry name" value="Mur_ligase_cen"/>
</dbReference>
<evidence type="ECO:0000256" key="6">
    <source>
        <dbReference type="ARBA" id="ARBA00023306"/>
    </source>
</evidence>
<comment type="similarity">
    <text evidence="2 8">Belongs to the MurCDEF family. MurE subfamily.</text>
</comment>
<dbReference type="OrthoDB" id="9800958at2"/>
<dbReference type="GO" id="GO:0071555">
    <property type="term" value="P:cell wall organization"/>
    <property type="evidence" value="ECO:0007669"/>
    <property type="project" value="UniProtKB-KW"/>
</dbReference>
<feature type="binding site" evidence="8">
    <location>
        <position position="179"/>
    </location>
    <ligand>
        <name>UDP-N-acetyl-alpha-D-muramoyl-L-alanyl-D-glutamate</name>
        <dbReference type="ChEBI" id="CHEBI:83900"/>
    </ligand>
</feature>
<dbReference type="InterPro" id="IPR036615">
    <property type="entry name" value="Mur_ligase_C_dom_sf"/>
</dbReference>
<name>A0A1U7NKD6_9FIRM</name>
<feature type="binding site" evidence="8">
    <location>
        <begin position="144"/>
        <end position="145"/>
    </location>
    <ligand>
        <name>UDP-N-acetyl-alpha-D-muramoyl-L-alanyl-D-glutamate</name>
        <dbReference type="ChEBI" id="CHEBI:83900"/>
    </ligand>
</feature>
<evidence type="ECO:0000259" key="11">
    <source>
        <dbReference type="Pfam" id="PF02875"/>
    </source>
</evidence>
<feature type="binding site" evidence="8">
    <location>
        <begin position="103"/>
        <end position="109"/>
    </location>
    <ligand>
        <name>ATP</name>
        <dbReference type="ChEBI" id="CHEBI:30616"/>
    </ligand>
</feature>
<evidence type="ECO:0000256" key="2">
    <source>
        <dbReference type="ARBA" id="ARBA00005898"/>
    </source>
</evidence>
<comment type="caution">
    <text evidence="8">Lacks conserved residue(s) required for the propagation of feature annotation.</text>
</comment>
<evidence type="ECO:0000313" key="13">
    <source>
        <dbReference type="EMBL" id="OLU44506.1"/>
    </source>
</evidence>
<gene>
    <name evidence="8" type="primary">murE</name>
    <name evidence="13" type="ORF">BO225_10520</name>
</gene>
<dbReference type="Pfam" id="PF08245">
    <property type="entry name" value="Mur_ligase_M"/>
    <property type="match status" value="1"/>
</dbReference>
<dbReference type="GO" id="GO:0000287">
    <property type="term" value="F:magnesium ion binding"/>
    <property type="evidence" value="ECO:0007669"/>
    <property type="project" value="UniProtKB-UniRule"/>
</dbReference>
<keyword evidence="8" id="KW-0436">Ligase</keyword>
<dbReference type="GO" id="GO:0016881">
    <property type="term" value="F:acid-amino acid ligase activity"/>
    <property type="evidence" value="ECO:0007669"/>
    <property type="project" value="UniProtKB-UniRule"/>
</dbReference>
<dbReference type="InterPro" id="IPR036565">
    <property type="entry name" value="Mur-like_cat_sf"/>
</dbReference>